<gene>
    <name evidence="2" type="ORF">PPROV_000430500</name>
</gene>
<feature type="compositionally biased region" description="Basic and acidic residues" evidence="1">
    <location>
        <begin position="123"/>
        <end position="134"/>
    </location>
</feature>
<evidence type="ECO:0000313" key="3">
    <source>
        <dbReference type="Proteomes" id="UP000660262"/>
    </source>
</evidence>
<dbReference type="AlphaFoldDB" id="A0A830HEZ6"/>
<proteinExistence type="predicted"/>
<keyword evidence="3" id="KW-1185">Reference proteome</keyword>
<name>A0A830HEZ6_9CHLO</name>
<dbReference type="EMBL" id="BNJQ01000010">
    <property type="protein sequence ID" value="GHP05555.1"/>
    <property type="molecule type" value="Genomic_DNA"/>
</dbReference>
<evidence type="ECO:0000256" key="1">
    <source>
        <dbReference type="SAM" id="MobiDB-lite"/>
    </source>
</evidence>
<feature type="region of interest" description="Disordered" evidence="1">
    <location>
        <begin position="100"/>
        <end position="142"/>
    </location>
</feature>
<evidence type="ECO:0000313" key="2">
    <source>
        <dbReference type="EMBL" id="GHP05555.1"/>
    </source>
</evidence>
<accession>A0A830HEZ6</accession>
<feature type="region of interest" description="Disordered" evidence="1">
    <location>
        <begin position="53"/>
        <end position="78"/>
    </location>
</feature>
<protein>
    <submittedName>
        <fullName evidence="2">Uncharacterized protein</fullName>
    </submittedName>
</protein>
<dbReference type="OrthoDB" id="568147at2759"/>
<sequence>MSQYELDRDARVARNLAIMALLKITPQDIRAACACANVKNVLPLMGDEAGGDSVVTAGPTAPKKVQNKRKRARVDDVENDASPTIEIRKSRRLQELAAELRGLDDDDGHVKSKPSSSGAEELSLEHEAAKEAHERRHAGSQKRAMVYGTASYKHTLMRVKTMSENALKNRVKAIERSKGKHAVVKMRLFAQVLFLEGYEELSEEAVAALARLVELLGEEQQE</sequence>
<comment type="caution">
    <text evidence="2">The sequence shown here is derived from an EMBL/GenBank/DDBJ whole genome shotgun (WGS) entry which is preliminary data.</text>
</comment>
<dbReference type="Proteomes" id="UP000660262">
    <property type="component" value="Unassembled WGS sequence"/>
</dbReference>
<reference evidence="2" key="1">
    <citation type="submission" date="2020-10" db="EMBL/GenBank/DDBJ databases">
        <title>Unveiling of a novel bifunctional photoreceptor, Dualchrome1, isolated from a cosmopolitan green alga.</title>
        <authorList>
            <person name="Suzuki S."/>
            <person name="Kawachi M."/>
        </authorList>
    </citation>
    <scope>NUCLEOTIDE SEQUENCE</scope>
    <source>
        <strain evidence="2">NIES 2893</strain>
    </source>
</reference>
<organism evidence="2 3">
    <name type="scientific">Pycnococcus provasolii</name>
    <dbReference type="NCBI Taxonomy" id="41880"/>
    <lineage>
        <taxon>Eukaryota</taxon>
        <taxon>Viridiplantae</taxon>
        <taxon>Chlorophyta</taxon>
        <taxon>Pseudoscourfieldiophyceae</taxon>
        <taxon>Pseudoscourfieldiales</taxon>
        <taxon>Pycnococcaceae</taxon>
        <taxon>Pycnococcus</taxon>
    </lineage>
</organism>